<comment type="caution">
    <text evidence="1">The sequence shown here is derived from an EMBL/GenBank/DDBJ whole genome shotgun (WGS) entry which is preliminary data.</text>
</comment>
<protein>
    <submittedName>
        <fullName evidence="1">Uncharacterized protein</fullName>
    </submittedName>
</protein>
<sequence length="207" mass="23391">MDSRWYDLDELMHEFHVIGYRTLNVGIMKINPADIIGLSQPPDQVATDHKMNVLRKSVSVHGWNDLSPADFHLLRLPYGKYTVFTGGNCRAMLASDLELPTVTAAVTVLIPNNLIKPNMVQKLTAVEEEAIPRAERQLKLISGKLKNAAASPGEKRRLNEEMNVCTKLIESMKYQMNQLLTAEAYRLRLMPKEPRPLKVNIRPSKSS</sequence>
<evidence type="ECO:0000313" key="2">
    <source>
        <dbReference type="Proteomes" id="UP000730618"/>
    </source>
</evidence>
<name>A0ABM8VT60_9BACL</name>
<dbReference type="Proteomes" id="UP000730618">
    <property type="component" value="Unassembled WGS sequence"/>
</dbReference>
<reference evidence="1 2" key="1">
    <citation type="submission" date="2021-06" db="EMBL/GenBank/DDBJ databases">
        <authorList>
            <person name="Criscuolo A."/>
        </authorList>
    </citation>
    <scope>NUCLEOTIDE SEQUENCE [LARGE SCALE GENOMIC DNA]</scope>
    <source>
        <strain evidence="2">CIP 111802</strain>
    </source>
</reference>
<dbReference type="EMBL" id="CAJVCE010000035">
    <property type="protein sequence ID" value="CAG7657461.1"/>
    <property type="molecule type" value="Genomic_DNA"/>
</dbReference>
<accession>A0ABM8VT60</accession>
<keyword evidence="2" id="KW-1185">Reference proteome</keyword>
<dbReference type="RefSeq" id="WP_218102908.1">
    <property type="nucleotide sequence ID" value="NZ_CAJVCE010000035.1"/>
</dbReference>
<evidence type="ECO:0000313" key="1">
    <source>
        <dbReference type="EMBL" id="CAG7657461.1"/>
    </source>
</evidence>
<organism evidence="1 2">
    <name type="scientific">Paenibacillus allorhizosphaerae</name>
    <dbReference type="NCBI Taxonomy" id="2849866"/>
    <lineage>
        <taxon>Bacteria</taxon>
        <taxon>Bacillati</taxon>
        <taxon>Bacillota</taxon>
        <taxon>Bacilli</taxon>
        <taxon>Bacillales</taxon>
        <taxon>Paenibacillaceae</taxon>
        <taxon>Paenibacillus</taxon>
    </lineage>
</organism>
<gene>
    <name evidence="1" type="ORF">PAECIP111802_06733</name>
</gene>
<proteinExistence type="predicted"/>